<dbReference type="Proteomes" id="UP000501534">
    <property type="component" value="Chromosome"/>
</dbReference>
<dbReference type="CDD" id="cd17535">
    <property type="entry name" value="REC_NarL-like"/>
    <property type="match status" value="1"/>
</dbReference>
<dbReference type="GO" id="GO:0003677">
    <property type="term" value="F:DNA binding"/>
    <property type="evidence" value="ECO:0007669"/>
    <property type="project" value="UniProtKB-KW"/>
</dbReference>
<feature type="domain" description="Response regulatory" evidence="7">
    <location>
        <begin position="3"/>
        <end position="119"/>
    </location>
</feature>
<dbReference type="InterPro" id="IPR016032">
    <property type="entry name" value="Sig_transdc_resp-reg_C-effctor"/>
</dbReference>
<dbReference type="InterPro" id="IPR011006">
    <property type="entry name" value="CheY-like_superfamily"/>
</dbReference>
<evidence type="ECO:0000256" key="2">
    <source>
        <dbReference type="ARBA" id="ARBA00023015"/>
    </source>
</evidence>
<dbReference type="EMBL" id="CP053069">
    <property type="protein sequence ID" value="QJR09196.1"/>
    <property type="molecule type" value="Genomic_DNA"/>
</dbReference>
<feature type="domain" description="HTH luxR-type" evidence="6">
    <location>
        <begin position="143"/>
        <end position="208"/>
    </location>
</feature>
<organism evidence="8 9">
    <name type="scientific">Usitatibacter rugosus</name>
    <dbReference type="NCBI Taxonomy" id="2732067"/>
    <lineage>
        <taxon>Bacteria</taxon>
        <taxon>Pseudomonadati</taxon>
        <taxon>Pseudomonadota</taxon>
        <taxon>Betaproteobacteria</taxon>
        <taxon>Nitrosomonadales</taxon>
        <taxon>Usitatibacteraceae</taxon>
        <taxon>Usitatibacter</taxon>
    </lineage>
</organism>
<dbReference type="PRINTS" id="PR00038">
    <property type="entry name" value="HTHLUXR"/>
</dbReference>
<protein>
    <submittedName>
        <fullName evidence="8">Response regulator UvrY</fullName>
    </submittedName>
</protein>
<evidence type="ECO:0000313" key="9">
    <source>
        <dbReference type="Proteomes" id="UP000501534"/>
    </source>
</evidence>
<dbReference type="PANTHER" id="PTHR43214">
    <property type="entry name" value="TWO-COMPONENT RESPONSE REGULATOR"/>
    <property type="match status" value="1"/>
</dbReference>
<evidence type="ECO:0000256" key="4">
    <source>
        <dbReference type="ARBA" id="ARBA00023163"/>
    </source>
</evidence>
<dbReference type="GO" id="GO:0000160">
    <property type="term" value="P:phosphorelay signal transduction system"/>
    <property type="evidence" value="ECO:0007669"/>
    <property type="project" value="InterPro"/>
</dbReference>
<dbReference type="SMART" id="SM00421">
    <property type="entry name" value="HTH_LUXR"/>
    <property type="match status" value="1"/>
</dbReference>
<dbReference type="PROSITE" id="PS50043">
    <property type="entry name" value="HTH_LUXR_2"/>
    <property type="match status" value="1"/>
</dbReference>
<dbReference type="AlphaFoldDB" id="A0A6M4GQ55"/>
<proteinExistence type="predicted"/>
<dbReference type="CDD" id="cd06170">
    <property type="entry name" value="LuxR_C_like"/>
    <property type="match status" value="1"/>
</dbReference>
<keyword evidence="9" id="KW-1185">Reference proteome</keyword>
<dbReference type="PROSITE" id="PS00622">
    <property type="entry name" value="HTH_LUXR_1"/>
    <property type="match status" value="1"/>
</dbReference>
<dbReference type="PROSITE" id="PS50110">
    <property type="entry name" value="RESPONSE_REGULATORY"/>
    <property type="match status" value="1"/>
</dbReference>
<dbReference type="Pfam" id="PF00196">
    <property type="entry name" value="GerE"/>
    <property type="match status" value="1"/>
</dbReference>
<keyword evidence="1 5" id="KW-0597">Phosphoprotein</keyword>
<evidence type="ECO:0000313" key="8">
    <source>
        <dbReference type="EMBL" id="QJR09196.1"/>
    </source>
</evidence>
<evidence type="ECO:0000259" key="6">
    <source>
        <dbReference type="PROSITE" id="PS50043"/>
    </source>
</evidence>
<evidence type="ECO:0000256" key="3">
    <source>
        <dbReference type="ARBA" id="ARBA00023125"/>
    </source>
</evidence>
<evidence type="ECO:0000256" key="1">
    <source>
        <dbReference type="ARBA" id="ARBA00022553"/>
    </source>
</evidence>
<keyword evidence="4" id="KW-0804">Transcription</keyword>
<dbReference type="InterPro" id="IPR000792">
    <property type="entry name" value="Tscrpt_reg_LuxR_C"/>
</dbReference>
<keyword evidence="2" id="KW-0805">Transcription regulation</keyword>
<dbReference type="InterPro" id="IPR058245">
    <property type="entry name" value="NreC/VraR/RcsB-like_REC"/>
</dbReference>
<accession>A0A6M4GQ55</accession>
<name>A0A6M4GQ55_9PROT</name>
<dbReference type="SMART" id="SM00448">
    <property type="entry name" value="REC"/>
    <property type="match status" value="1"/>
</dbReference>
<dbReference type="InterPro" id="IPR039420">
    <property type="entry name" value="WalR-like"/>
</dbReference>
<dbReference type="InterPro" id="IPR001789">
    <property type="entry name" value="Sig_transdc_resp-reg_receiver"/>
</dbReference>
<evidence type="ECO:0000256" key="5">
    <source>
        <dbReference type="PROSITE-ProRule" id="PRU00169"/>
    </source>
</evidence>
<dbReference type="SUPFAM" id="SSF46894">
    <property type="entry name" value="C-terminal effector domain of the bipartite response regulators"/>
    <property type="match status" value="1"/>
</dbReference>
<dbReference type="Pfam" id="PF00072">
    <property type="entry name" value="Response_reg"/>
    <property type="match status" value="1"/>
</dbReference>
<feature type="modified residue" description="4-aspartylphosphate" evidence="5">
    <location>
        <position position="54"/>
    </location>
</feature>
<dbReference type="SUPFAM" id="SSF52172">
    <property type="entry name" value="CheY-like"/>
    <property type="match status" value="1"/>
</dbReference>
<sequence length="211" mass="23026">MIRLLIVDDHDVVRMGLKQVFDSRVDMEIAAEARTGDEAITLIRKEPFDVALVDLSLSDMSGVDVLTRAKAIRPEMAVLIVSGYPEDQYAINILKAGASGFVPKDAPPESLVSAVLAATQGRRYVSPRVADRLAQGLSGHAADQPSHAALSEREFQIFCKLAGGQSVSDIAKELFLSVKTVSTYRSRILEKMNFKSNADITYYAVKNQLIA</sequence>
<dbReference type="Gene3D" id="3.40.50.2300">
    <property type="match status" value="1"/>
</dbReference>
<keyword evidence="3" id="KW-0238">DNA-binding</keyword>
<gene>
    <name evidence="8" type="primary">uvrY_1</name>
    <name evidence="8" type="ORF">DSM104443_00233</name>
</gene>
<dbReference type="PANTHER" id="PTHR43214:SF41">
    <property type="entry name" value="NITRATE_NITRITE RESPONSE REGULATOR PROTEIN NARP"/>
    <property type="match status" value="1"/>
</dbReference>
<reference evidence="8 9" key="1">
    <citation type="submission" date="2020-04" db="EMBL/GenBank/DDBJ databases">
        <title>Usitatibacter rugosus gen. nov., sp. nov. and Usitatibacter palustris sp. nov., novel members of Usitatibacteraceae fam. nov. within the order Nitrosomonadales isolated from soil.</title>
        <authorList>
            <person name="Huber K.J."/>
            <person name="Neumann-Schaal M."/>
            <person name="Geppert A."/>
            <person name="Luckner M."/>
            <person name="Wanner G."/>
            <person name="Overmann J."/>
        </authorList>
    </citation>
    <scope>NUCLEOTIDE SEQUENCE [LARGE SCALE GENOMIC DNA]</scope>
    <source>
        <strain evidence="8 9">0125_3</strain>
    </source>
</reference>
<dbReference type="GO" id="GO:0006355">
    <property type="term" value="P:regulation of DNA-templated transcription"/>
    <property type="evidence" value="ECO:0007669"/>
    <property type="project" value="InterPro"/>
</dbReference>
<dbReference type="RefSeq" id="WP_171088887.1">
    <property type="nucleotide sequence ID" value="NZ_CP053069.1"/>
</dbReference>
<evidence type="ECO:0000259" key="7">
    <source>
        <dbReference type="PROSITE" id="PS50110"/>
    </source>
</evidence>
<dbReference type="KEGG" id="uru:DSM104443_00233"/>